<dbReference type="Proteomes" id="UP001153636">
    <property type="component" value="Chromosome 10"/>
</dbReference>
<protein>
    <recommendedName>
        <fullName evidence="1">Helitron helicase-like domain-containing protein</fullName>
    </recommendedName>
</protein>
<accession>A0A9P0CJA5</accession>
<name>A0A9P0CJA5_9CUCU</name>
<evidence type="ECO:0000313" key="3">
    <source>
        <dbReference type="Proteomes" id="UP001153636"/>
    </source>
</evidence>
<organism evidence="2 3">
    <name type="scientific">Psylliodes chrysocephalus</name>
    <dbReference type="NCBI Taxonomy" id="3402493"/>
    <lineage>
        <taxon>Eukaryota</taxon>
        <taxon>Metazoa</taxon>
        <taxon>Ecdysozoa</taxon>
        <taxon>Arthropoda</taxon>
        <taxon>Hexapoda</taxon>
        <taxon>Insecta</taxon>
        <taxon>Pterygota</taxon>
        <taxon>Neoptera</taxon>
        <taxon>Endopterygota</taxon>
        <taxon>Coleoptera</taxon>
        <taxon>Polyphaga</taxon>
        <taxon>Cucujiformia</taxon>
        <taxon>Chrysomeloidea</taxon>
        <taxon>Chrysomelidae</taxon>
        <taxon>Galerucinae</taxon>
        <taxon>Alticini</taxon>
        <taxon>Psylliodes</taxon>
    </lineage>
</organism>
<reference evidence="2" key="1">
    <citation type="submission" date="2022-01" db="EMBL/GenBank/DDBJ databases">
        <authorList>
            <person name="King R."/>
        </authorList>
    </citation>
    <scope>NUCLEOTIDE SEQUENCE</scope>
</reference>
<dbReference type="AlphaFoldDB" id="A0A9P0CJA5"/>
<evidence type="ECO:0000313" key="2">
    <source>
        <dbReference type="EMBL" id="CAH1100900.1"/>
    </source>
</evidence>
<evidence type="ECO:0000259" key="1">
    <source>
        <dbReference type="Pfam" id="PF14214"/>
    </source>
</evidence>
<dbReference type="InterPro" id="IPR025476">
    <property type="entry name" value="Helitron_helicase-like"/>
</dbReference>
<gene>
    <name evidence="2" type="ORF">PSYICH_LOCUS1900</name>
</gene>
<dbReference type="OrthoDB" id="6766289at2759"/>
<dbReference type="Pfam" id="PF14214">
    <property type="entry name" value="Helitron_like_N"/>
    <property type="match status" value="1"/>
</dbReference>
<dbReference type="EMBL" id="OV651822">
    <property type="protein sequence ID" value="CAH1100900.1"/>
    <property type="molecule type" value="Genomic_DNA"/>
</dbReference>
<proteinExistence type="predicted"/>
<sequence>MIRQLGIPTFHITLTAADARWPELISVLGKVLHQKSYSDIEISEMSSAARTRLIQSDPVTVVRYFDNRIRLLMAEMRKFGFFKSSVDSISFPHSDNEASFQNNTSNPVDAPFANNFTNRPVNVVYPLVDFYYRVEFQHRGAPHIHGVLWLNGAPVFDGTNGVDCSKFIDNFVSASASGEGLRYATNVETGGISET</sequence>
<feature type="domain" description="Helitron helicase-like" evidence="1">
    <location>
        <begin position="1"/>
        <end position="148"/>
    </location>
</feature>
<keyword evidence="3" id="KW-1185">Reference proteome</keyword>